<name>I2H0D2_HENB6</name>
<keyword evidence="3" id="KW-1185">Reference proteome</keyword>
<dbReference type="OrthoDB" id="4068312at2759"/>
<dbReference type="InParanoid" id="I2H0D2"/>
<organism evidence="2 3">
    <name type="scientific">Henningerozyma blattae (strain ATCC 34711 / CBS 6284 / DSM 70876 / NBRC 10599 / NRRL Y-10934 / UCD 77-7)</name>
    <name type="common">Yeast</name>
    <name type="synonym">Tetrapisispora blattae</name>
    <dbReference type="NCBI Taxonomy" id="1071380"/>
    <lineage>
        <taxon>Eukaryota</taxon>
        <taxon>Fungi</taxon>
        <taxon>Dikarya</taxon>
        <taxon>Ascomycota</taxon>
        <taxon>Saccharomycotina</taxon>
        <taxon>Saccharomycetes</taxon>
        <taxon>Saccharomycetales</taxon>
        <taxon>Saccharomycetaceae</taxon>
        <taxon>Henningerozyma</taxon>
    </lineage>
</organism>
<evidence type="ECO:0000313" key="3">
    <source>
        <dbReference type="Proteomes" id="UP000002866"/>
    </source>
</evidence>
<feature type="compositionally biased region" description="Basic and acidic residues" evidence="1">
    <location>
        <begin position="222"/>
        <end position="236"/>
    </location>
</feature>
<proteinExistence type="predicted"/>
<dbReference type="KEGG" id="tbl:TBLA_0C00120"/>
<evidence type="ECO:0000313" key="2">
    <source>
        <dbReference type="EMBL" id="CCH59834.1"/>
    </source>
</evidence>
<dbReference type="RefSeq" id="XP_004179353.1">
    <property type="nucleotide sequence ID" value="XM_004179305.1"/>
</dbReference>
<dbReference type="HOGENOM" id="CLU_447718_0_0_1"/>
<evidence type="ECO:0000256" key="1">
    <source>
        <dbReference type="SAM" id="MobiDB-lite"/>
    </source>
</evidence>
<dbReference type="Proteomes" id="UP000002866">
    <property type="component" value="Chromosome 3"/>
</dbReference>
<sequence>MQLRVSAEMRNCTYNKNTKDAPLNVISELPVKIILRNFLPSGAPATIWNHKSKKTSTPSLQAVVLSKDPQSFGYFFYIPNENRVITTTNFKIPDYSVNTQQKSNPEETIIARFKANVISKIGSTRNFEFDEDEINEAFPDKEYENDTEGINNITVDDKIASQQLLNDLNENGEEEIMDTESDFSPSNIDPDLIDNVNLDEILEQPNVIELMNNENTTINGENEIKNTDTNNEKIDNDINSNNDNKDKYSMLINENNYNNCNNSNDEMNNILSSNEDYNSITDEQNSSIITNTEIVIQSNHDIRNDISPYSSIPITSEHENENITETHHNDIINANRESDNASIIEDSIDNFNEDSESRSEIEPDSSTITVNERDNMYKRTREEVDVQDKETDSTSNNNIIETSSSRLSFSKKNLQYLVGHRNNSTRRKPNHRIPTYLQERKSDPVMPPIIHPTSKKPHLRKVRRILPRTNWQNKIRSIYYKEAITNNKNLKQRERFIKSFKKEVENLVKMGVYDPDIRLPKSAIPKNKIISTVIVFTVKRDGTCKARYCARGDLQNQESYGNTESSILSLDSLKILLSVYWDSRELDIVIQCLRCKDDYFYSEIYSKYYN</sequence>
<dbReference type="EMBL" id="HE806318">
    <property type="protein sequence ID" value="CCH59834.1"/>
    <property type="molecule type" value="Genomic_DNA"/>
</dbReference>
<dbReference type="OMA" id="NILPSXX"/>
<dbReference type="AlphaFoldDB" id="I2H0D2"/>
<protein>
    <submittedName>
        <fullName evidence="2">Uncharacterized protein</fullName>
    </submittedName>
</protein>
<gene>
    <name evidence="2" type="primary">TBLA0C00120</name>
    <name evidence="2" type="ORF">TBLA_0C00120</name>
</gene>
<reference evidence="2 3" key="1">
    <citation type="journal article" date="2011" name="Proc. Natl. Acad. Sci. U.S.A.">
        <title>Evolutionary erosion of yeast sex chromosomes by mating-type switching accidents.</title>
        <authorList>
            <person name="Gordon J.L."/>
            <person name="Armisen D."/>
            <person name="Proux-Wera E."/>
            <person name="Oheigeartaigh S.S."/>
            <person name="Byrne K.P."/>
            <person name="Wolfe K.H."/>
        </authorList>
    </citation>
    <scope>NUCLEOTIDE SEQUENCE [LARGE SCALE GENOMIC DNA]</scope>
    <source>
        <strain evidence="3">ATCC 34711 / CBS 6284 / DSM 70876 / NBRC 10599 / NRRL Y-10934 / UCD 77-7</strain>
    </source>
</reference>
<feature type="region of interest" description="Disordered" evidence="1">
    <location>
        <begin position="219"/>
        <end position="242"/>
    </location>
</feature>
<accession>I2H0D2</accession>
<dbReference type="eggNOG" id="KOG0017">
    <property type="taxonomic scope" value="Eukaryota"/>
</dbReference>
<dbReference type="GeneID" id="14495557"/>